<dbReference type="Gene3D" id="3.30.360.10">
    <property type="entry name" value="Dihydrodipicolinate Reductase, domain 2"/>
    <property type="match status" value="1"/>
</dbReference>
<dbReference type="Pfam" id="PF01408">
    <property type="entry name" value="GFO_IDH_MocA"/>
    <property type="match status" value="1"/>
</dbReference>
<evidence type="ECO:0000313" key="4">
    <source>
        <dbReference type="Proteomes" id="UP000509346"/>
    </source>
</evidence>
<gene>
    <name evidence="3" type="ORF">HZS54_03610</name>
</gene>
<dbReference type="OrthoDB" id="282474at2157"/>
<dbReference type="Proteomes" id="UP000509346">
    <property type="component" value="Chromosome"/>
</dbReference>
<evidence type="ECO:0000313" key="3">
    <source>
        <dbReference type="EMBL" id="QLH80777.1"/>
    </source>
</evidence>
<feature type="domain" description="Gfo/Idh/MocA-like oxidoreductase N-terminal" evidence="1">
    <location>
        <begin position="5"/>
        <end position="122"/>
    </location>
</feature>
<organism evidence="3 4">
    <name type="scientific">Halosimplex pelagicum</name>
    <dbReference type="NCBI Taxonomy" id="869886"/>
    <lineage>
        <taxon>Archaea</taxon>
        <taxon>Methanobacteriati</taxon>
        <taxon>Methanobacteriota</taxon>
        <taxon>Stenosarchaea group</taxon>
        <taxon>Halobacteria</taxon>
        <taxon>Halobacteriales</taxon>
        <taxon>Haloarculaceae</taxon>
        <taxon>Halosimplex</taxon>
    </lineage>
</organism>
<dbReference type="SUPFAM" id="SSF51735">
    <property type="entry name" value="NAD(P)-binding Rossmann-fold domains"/>
    <property type="match status" value="1"/>
</dbReference>
<dbReference type="InterPro" id="IPR052515">
    <property type="entry name" value="Gfo/Idh/MocA_Oxidoreductase"/>
</dbReference>
<dbReference type="Pfam" id="PF22725">
    <property type="entry name" value="GFO_IDH_MocA_C3"/>
    <property type="match status" value="1"/>
</dbReference>
<dbReference type="GO" id="GO:0000166">
    <property type="term" value="F:nucleotide binding"/>
    <property type="evidence" value="ECO:0007669"/>
    <property type="project" value="InterPro"/>
</dbReference>
<dbReference type="SUPFAM" id="SSF55347">
    <property type="entry name" value="Glyceraldehyde-3-phosphate dehydrogenase-like, C-terminal domain"/>
    <property type="match status" value="1"/>
</dbReference>
<dbReference type="AlphaFoldDB" id="A0A7D5P4Q4"/>
<keyword evidence="4" id="KW-1185">Reference proteome</keyword>
<proteinExistence type="predicted"/>
<dbReference type="EMBL" id="CP058909">
    <property type="protein sequence ID" value="QLH80777.1"/>
    <property type="molecule type" value="Genomic_DNA"/>
</dbReference>
<dbReference type="PANTHER" id="PTHR43249:SF1">
    <property type="entry name" value="D-GLUCOSIDE 3-DEHYDROGENASE"/>
    <property type="match status" value="1"/>
</dbReference>
<sequence>MTVDLAFVGAGGIAQWQHFDNLEAIDDARIVGVCDVNAETAESAADRFDAPAFSDHHDLYAETDPDAVFVCLPPFAHDDQEVAAAEHGYDLFVEKPLALSAEKAREIEAAIEANDVLAQVGYDWRYSAGVERAREILSGRDVGYVDGYWWGGVAGGEDHWWRHAEKSGGQVVEQATHVYDTVRHLVGDVDRVAAAGSHRLADEVDFSDATSATMTHENGAISHVSTSCAAEDDKHGLEVVADGATIEVTEQSVSGVVDGDEIDESFDRNPYAAEVESFVDAVASGDGAGLRSPYADARQTFELTLAVNESIENGEPVEL</sequence>
<evidence type="ECO:0000259" key="1">
    <source>
        <dbReference type="Pfam" id="PF01408"/>
    </source>
</evidence>
<reference evidence="3 4" key="1">
    <citation type="submission" date="2020-07" db="EMBL/GenBank/DDBJ databases">
        <title>Halosimplex litoreum sp. nov. and Halosimplex rubrum sp. nov., isolated from different salt environments.</title>
        <authorList>
            <person name="Cui H."/>
        </authorList>
    </citation>
    <scope>NUCLEOTIDE SEQUENCE [LARGE SCALE GENOMIC DNA]</scope>
    <source>
        <strain evidence="3 4">R2</strain>
    </source>
</reference>
<dbReference type="InterPro" id="IPR000683">
    <property type="entry name" value="Gfo/Idh/MocA-like_OxRdtase_N"/>
</dbReference>
<accession>A0A7D5P4Q4</accession>
<dbReference type="InterPro" id="IPR055170">
    <property type="entry name" value="GFO_IDH_MocA-like_dom"/>
</dbReference>
<evidence type="ECO:0000259" key="2">
    <source>
        <dbReference type="Pfam" id="PF22725"/>
    </source>
</evidence>
<dbReference type="GeneID" id="56081645"/>
<name>A0A7D5P4Q4_9EURY</name>
<protein>
    <submittedName>
        <fullName evidence="3">Gfo/Idh/MocA family oxidoreductase</fullName>
    </submittedName>
</protein>
<dbReference type="Gene3D" id="3.40.50.720">
    <property type="entry name" value="NAD(P)-binding Rossmann-like Domain"/>
    <property type="match status" value="1"/>
</dbReference>
<dbReference type="InterPro" id="IPR036291">
    <property type="entry name" value="NAD(P)-bd_dom_sf"/>
</dbReference>
<dbReference type="KEGG" id="hpel:HZS54_03610"/>
<feature type="domain" description="GFO/IDH/MocA-like oxidoreductase" evidence="2">
    <location>
        <begin position="153"/>
        <end position="246"/>
    </location>
</feature>
<dbReference type="RefSeq" id="WP_179920598.1">
    <property type="nucleotide sequence ID" value="NZ_CP058909.1"/>
</dbReference>
<dbReference type="PANTHER" id="PTHR43249">
    <property type="entry name" value="UDP-N-ACETYL-2-AMINO-2-DEOXY-D-GLUCURONATE OXIDASE"/>
    <property type="match status" value="1"/>
</dbReference>